<protein>
    <recommendedName>
        <fullName evidence="3">Apea-like HEPN domain-containing protein</fullName>
    </recommendedName>
</protein>
<dbReference type="Proteomes" id="UP000002985">
    <property type="component" value="Unassembled WGS sequence"/>
</dbReference>
<organism evidence="1 2">
    <name type="scientific">Candidatus Jettenia caeni</name>
    <dbReference type="NCBI Taxonomy" id="247490"/>
    <lineage>
        <taxon>Bacteria</taxon>
        <taxon>Pseudomonadati</taxon>
        <taxon>Planctomycetota</taxon>
        <taxon>Candidatus Brocadiia</taxon>
        <taxon>Candidatus Brocadiales</taxon>
        <taxon>Candidatus Brocadiaceae</taxon>
        <taxon>Candidatus Jettenia</taxon>
    </lineage>
</organism>
<sequence>MEQRKVIPIIKTNFSNLNGITVVNEEEMNIYGDIFFKDSSPCFRGNGRLPKTISSVTELTLYLKDAEGHEIVCNNCRLVNLLNKNGHVDSFEAEILTLTIQKGKIDKEDEVEIFSALRINRFSGEEFDQNNHRCVNMLDFVSKSTCLYSVSIPEIANCNGYLYIPIKMNKFNNSGEKLIEKLCFLLSFVSANFVDSPYRVLWKDQENYMIQICPSRFSNKGNGIFKIDLPEIVHNFLKSAWIAWDNYIGKINLPALIDYYVLMANQEFIEVKILIGCVWMEAIKYEYASNIAKYKKDNNGYFLKPNSSKKFSFEELIKEVYTYFNISNSDVSFVEYRNEVIHEGKISLSFEDKKNLFNLLVCSIESIMLKILNYKGRIRDRFKGEYVEFS</sequence>
<accession>I3IGW7</accession>
<dbReference type="AlphaFoldDB" id="I3IGW7"/>
<gene>
    <name evidence="1" type="ORF">KSU1_B0105</name>
</gene>
<dbReference type="STRING" id="247490.KSU1_B0105"/>
<evidence type="ECO:0000313" key="2">
    <source>
        <dbReference type="Proteomes" id="UP000002985"/>
    </source>
</evidence>
<name>I3IGW7_9BACT</name>
<evidence type="ECO:0008006" key="3">
    <source>
        <dbReference type="Google" id="ProtNLM"/>
    </source>
</evidence>
<proteinExistence type="predicted"/>
<reference evidence="1 2" key="1">
    <citation type="journal article" date="2012" name="FEBS Lett.">
        <title>Anammox organism KSU-1 expresses a NirK-type copper-containing nitrite reductase instead of a NirS-type with cytochrome cd1.</title>
        <authorList>
            <person name="Hira D."/>
            <person name="Toh H."/>
            <person name="Migita C.T."/>
            <person name="Okubo H."/>
            <person name="Nishiyama T."/>
            <person name="Hattori M."/>
            <person name="Furukawa K."/>
            <person name="Fujii T."/>
        </authorList>
    </citation>
    <scope>NUCLEOTIDE SEQUENCE [LARGE SCALE GENOMIC DNA]</scope>
</reference>
<evidence type="ECO:0000313" key="1">
    <source>
        <dbReference type="EMBL" id="GAB60962.1"/>
    </source>
</evidence>
<dbReference type="EMBL" id="BAFH01000002">
    <property type="protein sequence ID" value="GAB60962.1"/>
    <property type="molecule type" value="Genomic_DNA"/>
</dbReference>
<comment type="caution">
    <text evidence="1">The sequence shown here is derived from an EMBL/GenBank/DDBJ whole genome shotgun (WGS) entry which is preliminary data.</text>
</comment>
<keyword evidence="2" id="KW-1185">Reference proteome</keyword>